<dbReference type="InterPro" id="IPR051796">
    <property type="entry name" value="ISF_SsuE-like"/>
</dbReference>
<feature type="domain" description="NADPH-dependent FMN reductase-like" evidence="3">
    <location>
        <begin position="1"/>
        <end position="122"/>
    </location>
</feature>
<comment type="caution">
    <text evidence="4">The sequence shown here is derived from an EMBL/GenBank/DDBJ whole genome shotgun (WGS) entry which is preliminary data.</text>
</comment>
<dbReference type="RefSeq" id="WP_210089694.1">
    <property type="nucleotide sequence ID" value="NZ_JAGGKG010000012.1"/>
</dbReference>
<protein>
    <submittedName>
        <fullName evidence="4">Multimeric flavodoxin WrbA</fullName>
    </submittedName>
</protein>
<dbReference type="Proteomes" id="UP001519272">
    <property type="component" value="Unassembled WGS sequence"/>
</dbReference>
<dbReference type="EMBL" id="JAGGKG010000012">
    <property type="protein sequence ID" value="MBP1906096.1"/>
    <property type="molecule type" value="Genomic_DNA"/>
</dbReference>
<dbReference type="PANTHER" id="PTHR43278">
    <property type="entry name" value="NAD(P)H-DEPENDENT FMN-CONTAINING OXIDOREDUCTASE YWQN-RELATED"/>
    <property type="match status" value="1"/>
</dbReference>
<dbReference type="Gene3D" id="3.40.50.360">
    <property type="match status" value="1"/>
</dbReference>
<dbReference type="InterPro" id="IPR029039">
    <property type="entry name" value="Flavoprotein-like_sf"/>
</dbReference>
<reference evidence="4 5" key="1">
    <citation type="submission" date="2021-03" db="EMBL/GenBank/DDBJ databases">
        <title>Genomic Encyclopedia of Type Strains, Phase IV (KMG-IV): sequencing the most valuable type-strain genomes for metagenomic binning, comparative biology and taxonomic classification.</title>
        <authorList>
            <person name="Goeker M."/>
        </authorList>
    </citation>
    <scope>NUCLEOTIDE SEQUENCE [LARGE SCALE GENOMIC DNA]</scope>
    <source>
        <strain evidence="4 5">DSM 14349</strain>
    </source>
</reference>
<evidence type="ECO:0000313" key="4">
    <source>
        <dbReference type="EMBL" id="MBP1906096.1"/>
    </source>
</evidence>
<keyword evidence="1" id="KW-0285">Flavoprotein</keyword>
<evidence type="ECO:0000256" key="2">
    <source>
        <dbReference type="ARBA" id="ARBA00022643"/>
    </source>
</evidence>
<keyword evidence="5" id="KW-1185">Reference proteome</keyword>
<organism evidence="4 5">
    <name type="scientific">Paenibacillus turicensis</name>
    <dbReference type="NCBI Taxonomy" id="160487"/>
    <lineage>
        <taxon>Bacteria</taxon>
        <taxon>Bacillati</taxon>
        <taxon>Bacillota</taxon>
        <taxon>Bacilli</taxon>
        <taxon>Bacillales</taxon>
        <taxon>Paenibacillaceae</taxon>
        <taxon>Paenibacillus</taxon>
    </lineage>
</organism>
<dbReference type="InterPro" id="IPR005025">
    <property type="entry name" value="FMN_Rdtase-like_dom"/>
</dbReference>
<dbReference type="SUPFAM" id="SSF52218">
    <property type="entry name" value="Flavoproteins"/>
    <property type="match status" value="1"/>
</dbReference>
<evidence type="ECO:0000259" key="3">
    <source>
        <dbReference type="Pfam" id="PF03358"/>
    </source>
</evidence>
<gene>
    <name evidence="4" type="ORF">J2Z32_002745</name>
</gene>
<evidence type="ECO:0000256" key="1">
    <source>
        <dbReference type="ARBA" id="ARBA00022630"/>
    </source>
</evidence>
<dbReference type="Pfam" id="PF03358">
    <property type="entry name" value="FMN_red"/>
    <property type="match status" value="1"/>
</dbReference>
<proteinExistence type="predicted"/>
<dbReference type="PANTHER" id="PTHR43278:SF4">
    <property type="entry name" value="NAD(P)H-DEPENDENT FMN-CONTAINING OXIDOREDUCTASE YWQN-RELATED"/>
    <property type="match status" value="1"/>
</dbReference>
<sequence length="181" mass="20580">MSIAVIYGSSREDGNTEALAEVTLEGVPHQKIILREKNILPIHDQRHTEGGFDPVDDDYDEVISEVLKHDTLVFVTPVYWYTVSGLLKNFIDRWSQSLRDPRYDFKALLSQKKAYILVAGGDDPRVKALPLIQQLKYTFQFVGMELAGYVIGKASKPGDMKYDSKALTEAKWLNQQFKNLV</sequence>
<keyword evidence="2" id="KW-0288">FMN</keyword>
<evidence type="ECO:0000313" key="5">
    <source>
        <dbReference type="Proteomes" id="UP001519272"/>
    </source>
</evidence>
<name>A0ABS4FU37_9BACL</name>
<accession>A0ABS4FU37</accession>